<comment type="caution">
    <text evidence="1">The sequence shown here is derived from an EMBL/GenBank/DDBJ whole genome shotgun (WGS) entry which is preliminary data.</text>
</comment>
<keyword evidence="2" id="KW-1185">Reference proteome</keyword>
<dbReference type="OrthoDB" id="5186060at2"/>
<dbReference type="AlphaFoldDB" id="A0A402DR97"/>
<organism evidence="1 2">
    <name type="scientific">Cellulomonas biazotea</name>
    <dbReference type="NCBI Taxonomy" id="1709"/>
    <lineage>
        <taxon>Bacteria</taxon>
        <taxon>Bacillati</taxon>
        <taxon>Actinomycetota</taxon>
        <taxon>Actinomycetes</taxon>
        <taxon>Micrococcales</taxon>
        <taxon>Cellulomonadaceae</taxon>
        <taxon>Cellulomonas</taxon>
    </lineage>
</organism>
<dbReference type="EMBL" id="BIMR01000114">
    <property type="protein sequence ID" value="GCE76625.1"/>
    <property type="molecule type" value="Genomic_DNA"/>
</dbReference>
<evidence type="ECO:0000313" key="1">
    <source>
        <dbReference type="EMBL" id="GCE76625.1"/>
    </source>
</evidence>
<gene>
    <name evidence="1" type="ORF">CBZ_16810</name>
</gene>
<evidence type="ECO:0000313" key="2">
    <source>
        <dbReference type="Proteomes" id="UP000289954"/>
    </source>
</evidence>
<name>A0A402DR97_9CELL</name>
<protein>
    <submittedName>
        <fullName evidence="1">Uncharacterized protein</fullName>
    </submittedName>
</protein>
<accession>A0A402DR97</accession>
<dbReference type="RefSeq" id="WP_130781224.1">
    <property type="nucleotide sequence ID" value="NZ_BIMR01000114.1"/>
</dbReference>
<proteinExistence type="predicted"/>
<dbReference type="Proteomes" id="UP000289954">
    <property type="component" value="Unassembled WGS sequence"/>
</dbReference>
<reference evidence="1 2" key="1">
    <citation type="submission" date="2019-01" db="EMBL/GenBank/DDBJ databases">
        <title>Draft genome sequence of Cellulomonas takizawaensis strain TKZ-21.</title>
        <authorList>
            <person name="Yamamura H."/>
            <person name="Hayashi T."/>
            <person name="Hamada M."/>
            <person name="Serisawa Y."/>
            <person name="Matsuyama K."/>
            <person name="Nakagawa Y."/>
            <person name="Otoguro M."/>
            <person name="Yanagida F."/>
            <person name="Hayakawa M."/>
        </authorList>
    </citation>
    <scope>NUCLEOTIDE SEQUENCE [LARGE SCALE GENOMIC DNA]</scope>
    <source>
        <strain evidence="1 2">NBRC12680</strain>
    </source>
</reference>
<sequence>MPIQTAQGGVMNNPLPGGGAAVHAGAVAVINQLTYGHLWGAAGGLIPGHVHLDLQGYTGAGWMNLQVQVGGGHSTVATALVAPTVQSVATPGARRNAQQVEIVRKIKSALFDSLHDYENANPHNWDVTGTPSS</sequence>